<sequence length="193" mass="21658">MHDAPLDMRMDATSGLSAWNVVNEWPENELKRILYEYGEERYAPRIAGAIVRARAQRPISTTLELVDVIRSAMPGAALREKQHPAKRSFQAIRIAVNDELAAVREMMDTAPDKLRVGGRLCVISFHSLEDRIVKTGIARREHGCTCPREAPVCTCGFVQTLRSVSRKPILPGEEELECNPRARSAKLRVAERV</sequence>
<gene>
    <name evidence="5" type="ORF">OBE_05930</name>
</gene>
<dbReference type="AlphaFoldDB" id="K1TA17"/>
<dbReference type="InterPro" id="IPR029063">
    <property type="entry name" value="SAM-dependent_MTases_sf"/>
</dbReference>
<keyword evidence="3 5" id="KW-0808">Transferase</keyword>
<dbReference type="SUPFAM" id="SSF53335">
    <property type="entry name" value="S-adenosyl-L-methionine-dependent methyltransferases"/>
    <property type="match status" value="1"/>
</dbReference>
<dbReference type="InterPro" id="IPR002903">
    <property type="entry name" value="RsmH"/>
</dbReference>
<reference evidence="5" key="1">
    <citation type="journal article" date="2013" name="Environ. Microbiol.">
        <title>Microbiota from the distal guts of lean and obese adolescents exhibit partial functional redundancy besides clear differences in community structure.</title>
        <authorList>
            <person name="Ferrer M."/>
            <person name="Ruiz A."/>
            <person name="Lanza F."/>
            <person name="Haange S.B."/>
            <person name="Oberbach A."/>
            <person name="Till H."/>
            <person name="Bargiela R."/>
            <person name="Campoy C."/>
            <person name="Segura M.T."/>
            <person name="Richter M."/>
            <person name="von Bergen M."/>
            <person name="Seifert J."/>
            <person name="Suarez A."/>
        </authorList>
    </citation>
    <scope>NUCLEOTIDE SEQUENCE</scope>
</reference>
<dbReference type="GO" id="GO:0005737">
    <property type="term" value="C:cytoplasm"/>
    <property type="evidence" value="ECO:0007669"/>
    <property type="project" value="TreeGrafter"/>
</dbReference>
<dbReference type="EMBL" id="AJWZ01004072">
    <property type="protein sequence ID" value="EKC66468.1"/>
    <property type="molecule type" value="Genomic_DNA"/>
</dbReference>
<comment type="caution">
    <text evidence="5">The sequence shown here is derived from an EMBL/GenBank/DDBJ whole genome shotgun (WGS) entry which is preliminary data.</text>
</comment>
<dbReference type="Gene3D" id="3.40.50.150">
    <property type="entry name" value="Vaccinia Virus protein VP39"/>
    <property type="match status" value="1"/>
</dbReference>
<evidence type="ECO:0000313" key="5">
    <source>
        <dbReference type="EMBL" id="EKC66468.1"/>
    </source>
</evidence>
<dbReference type="PANTHER" id="PTHR11265">
    <property type="entry name" value="S-ADENOSYL-METHYLTRANSFERASE MRAW"/>
    <property type="match status" value="1"/>
</dbReference>
<comment type="similarity">
    <text evidence="1">Belongs to the methyltransferase superfamily. RsmH family.</text>
</comment>
<name>K1TA17_9ZZZZ</name>
<dbReference type="Pfam" id="PF01795">
    <property type="entry name" value="Methyltransf_5"/>
    <property type="match status" value="1"/>
</dbReference>
<dbReference type="InterPro" id="IPR023397">
    <property type="entry name" value="SAM-dep_MeTrfase_MraW_recog"/>
</dbReference>
<evidence type="ECO:0000256" key="3">
    <source>
        <dbReference type="ARBA" id="ARBA00022679"/>
    </source>
</evidence>
<dbReference type="GO" id="GO:0070475">
    <property type="term" value="P:rRNA base methylation"/>
    <property type="evidence" value="ECO:0007669"/>
    <property type="project" value="TreeGrafter"/>
</dbReference>
<accession>K1TA17</accession>
<protein>
    <submittedName>
        <fullName evidence="5">S-adenosyl-methyltransferase MraW</fullName>
    </submittedName>
</protein>
<proteinExistence type="inferred from homology"/>
<keyword evidence="2 5" id="KW-0489">Methyltransferase</keyword>
<dbReference type="GO" id="GO:0071424">
    <property type="term" value="F:rRNA (cytosine-N4-)-methyltransferase activity"/>
    <property type="evidence" value="ECO:0007669"/>
    <property type="project" value="TreeGrafter"/>
</dbReference>
<dbReference type="PANTHER" id="PTHR11265:SF0">
    <property type="entry name" value="12S RRNA N4-METHYLCYTIDINE METHYLTRANSFERASE"/>
    <property type="match status" value="1"/>
</dbReference>
<dbReference type="SUPFAM" id="SSF81799">
    <property type="entry name" value="Putative methyltransferase TM0872, insert domain"/>
    <property type="match status" value="1"/>
</dbReference>
<keyword evidence="4" id="KW-0949">S-adenosyl-L-methionine</keyword>
<evidence type="ECO:0000256" key="1">
    <source>
        <dbReference type="ARBA" id="ARBA00010396"/>
    </source>
</evidence>
<dbReference type="NCBIfam" id="TIGR00006">
    <property type="entry name" value="16S rRNA (cytosine(1402)-N(4))-methyltransferase RsmH"/>
    <property type="match status" value="1"/>
</dbReference>
<organism evidence="5">
    <name type="scientific">human gut metagenome</name>
    <dbReference type="NCBI Taxonomy" id="408170"/>
    <lineage>
        <taxon>unclassified sequences</taxon>
        <taxon>metagenomes</taxon>
        <taxon>organismal metagenomes</taxon>
    </lineage>
</organism>
<evidence type="ECO:0000256" key="4">
    <source>
        <dbReference type="ARBA" id="ARBA00022691"/>
    </source>
</evidence>
<evidence type="ECO:0000256" key="2">
    <source>
        <dbReference type="ARBA" id="ARBA00022603"/>
    </source>
</evidence>